<dbReference type="AlphaFoldDB" id="G9YKA8"/>
<dbReference type="STRING" id="861450.HMPREF0080_02118"/>
<name>G9YKA8_9FIRM</name>
<evidence type="ECO:0000313" key="2">
    <source>
        <dbReference type="Proteomes" id="UP000005481"/>
    </source>
</evidence>
<gene>
    <name evidence="1" type="ORF">HMPREF0080_02118</name>
</gene>
<evidence type="ECO:0000313" key="1">
    <source>
        <dbReference type="EMBL" id="EHM37579.1"/>
    </source>
</evidence>
<protein>
    <submittedName>
        <fullName evidence="1">Uncharacterized protein</fullName>
    </submittedName>
</protein>
<comment type="caution">
    <text evidence="1">The sequence shown here is derived from an EMBL/GenBank/DDBJ whole genome shotgun (WGS) entry which is preliminary data.</text>
</comment>
<proteinExistence type="predicted"/>
<reference evidence="1 2" key="1">
    <citation type="submission" date="2011-08" db="EMBL/GenBank/DDBJ databases">
        <authorList>
            <person name="Weinstock G."/>
            <person name="Sodergren E."/>
            <person name="Clifton S."/>
            <person name="Fulton L."/>
            <person name="Fulton B."/>
            <person name="Courtney L."/>
            <person name="Fronick C."/>
            <person name="Harrison M."/>
            <person name="Strong C."/>
            <person name="Farmer C."/>
            <person name="Delahaunty K."/>
            <person name="Markovic C."/>
            <person name="Hall O."/>
            <person name="Minx P."/>
            <person name="Tomlinson C."/>
            <person name="Mitreva M."/>
            <person name="Hou S."/>
            <person name="Chen J."/>
            <person name="Wollam A."/>
            <person name="Pepin K.H."/>
            <person name="Johnson M."/>
            <person name="Bhonagiri V."/>
            <person name="Zhang X."/>
            <person name="Suruliraj S."/>
            <person name="Warren W."/>
            <person name="Chinwalla A."/>
            <person name="Mardis E.R."/>
            <person name="Wilson R.K."/>
        </authorList>
    </citation>
    <scope>NUCLEOTIDE SEQUENCE [LARGE SCALE GENOMIC DNA]</scope>
    <source>
        <strain evidence="1 2">F0357</strain>
    </source>
</reference>
<accession>G9YKA8</accession>
<dbReference type="HOGENOM" id="CLU_2696445_0_0_9"/>
<dbReference type="Proteomes" id="UP000005481">
    <property type="component" value="Unassembled WGS sequence"/>
</dbReference>
<dbReference type="EMBL" id="AGCJ01000094">
    <property type="protein sequence ID" value="EHM37579.1"/>
    <property type="molecule type" value="Genomic_DNA"/>
</dbReference>
<keyword evidence="2" id="KW-1185">Reference proteome</keyword>
<organism evidence="1 2">
    <name type="scientific">Anaeroglobus geminatus F0357</name>
    <dbReference type="NCBI Taxonomy" id="861450"/>
    <lineage>
        <taxon>Bacteria</taxon>
        <taxon>Bacillati</taxon>
        <taxon>Bacillota</taxon>
        <taxon>Negativicutes</taxon>
        <taxon>Veillonellales</taxon>
        <taxon>Veillonellaceae</taxon>
        <taxon>Anaeroglobus</taxon>
    </lineage>
</organism>
<dbReference type="RefSeq" id="WP_006791079.1">
    <property type="nucleotide sequence ID" value="NZ_JH417616.1"/>
</dbReference>
<sequence length="73" mass="8439">MATKRQDSEKLMSALTKVYGMADNFIVYKEGGRPDEAAIYYRLLKSAVEETQAVLERLERAERGDNIIPFRRK</sequence>